<keyword evidence="1" id="KW-0732">Signal</keyword>
<dbReference type="Pfam" id="PF06186">
    <property type="entry name" value="DUF992"/>
    <property type="match status" value="1"/>
</dbReference>
<dbReference type="KEGG" id="mhey:H2LOC_013580"/>
<feature type="chain" id="PRO_5025607303" evidence="1">
    <location>
        <begin position="23"/>
        <end position="173"/>
    </location>
</feature>
<protein>
    <submittedName>
        <fullName evidence="2">DUF992 domain-containing protein</fullName>
    </submittedName>
</protein>
<evidence type="ECO:0000256" key="1">
    <source>
        <dbReference type="SAM" id="SignalP"/>
    </source>
</evidence>
<proteinExistence type="predicted"/>
<accession>A0A6B8KJA0</accession>
<name>A0A6B8KJA0_9HYPH</name>
<dbReference type="RefSeq" id="WP_136496865.1">
    <property type="nucleotide sequence ID" value="NZ_CP046052.1"/>
</dbReference>
<organism evidence="2 3">
    <name type="scientific">Methylocystis heyeri</name>
    <dbReference type="NCBI Taxonomy" id="391905"/>
    <lineage>
        <taxon>Bacteria</taxon>
        <taxon>Pseudomonadati</taxon>
        <taxon>Pseudomonadota</taxon>
        <taxon>Alphaproteobacteria</taxon>
        <taxon>Hyphomicrobiales</taxon>
        <taxon>Methylocystaceae</taxon>
        <taxon>Methylocystis</taxon>
    </lineage>
</organism>
<dbReference type="Proteomes" id="UP000309061">
    <property type="component" value="Chromosome"/>
</dbReference>
<dbReference type="InterPro" id="IPR009333">
    <property type="entry name" value="DUF992"/>
</dbReference>
<evidence type="ECO:0000313" key="2">
    <source>
        <dbReference type="EMBL" id="QGM46640.1"/>
    </source>
</evidence>
<sequence>MSKNLLRLALYAATLSAMLAPAASLAQSSRVGALQCHLSGGVGMILIENQALDCVFKNQAGGPPSHYIGRLTNVGANIGISGPGKMVWAVVAATNQLGPGALAGDYAGAQGSVAVGAGAGGAVLVGGSNNTISLQPLSVSVGTGLNVSAGVGNLNLQYMPVTAPPPFSALRGK</sequence>
<feature type="signal peptide" evidence="1">
    <location>
        <begin position="1"/>
        <end position="22"/>
    </location>
</feature>
<reference evidence="2 3" key="1">
    <citation type="submission" date="2019-11" db="EMBL/GenBank/DDBJ databases">
        <title>The genome sequence of Methylocystis heyeri.</title>
        <authorList>
            <person name="Oshkin I.Y."/>
            <person name="Miroshnikov K."/>
            <person name="Dedysh S.N."/>
        </authorList>
    </citation>
    <scope>NUCLEOTIDE SEQUENCE [LARGE SCALE GENOMIC DNA]</scope>
    <source>
        <strain evidence="2 3">H2</strain>
    </source>
</reference>
<dbReference type="EMBL" id="CP046052">
    <property type="protein sequence ID" value="QGM46640.1"/>
    <property type="molecule type" value="Genomic_DNA"/>
</dbReference>
<dbReference type="OrthoDB" id="7362478at2"/>
<evidence type="ECO:0000313" key="3">
    <source>
        <dbReference type="Proteomes" id="UP000309061"/>
    </source>
</evidence>
<keyword evidence="3" id="KW-1185">Reference proteome</keyword>
<dbReference type="AlphaFoldDB" id="A0A6B8KJA0"/>
<gene>
    <name evidence="2" type="ORF">H2LOC_013580</name>
</gene>